<dbReference type="AlphaFoldDB" id="M2ATL0"/>
<accession>M2ATL0</accession>
<protein>
    <recommendedName>
        <fullName evidence="1">DUF6966 domain-containing protein</fullName>
    </recommendedName>
</protein>
<dbReference type="Pfam" id="PF22294">
    <property type="entry name" value="DUF6966"/>
    <property type="match status" value="1"/>
</dbReference>
<dbReference type="InterPro" id="IPR054239">
    <property type="entry name" value="DUF6966"/>
</dbReference>
<dbReference type="HOGENOM" id="CLU_1214339_0_0_12"/>
<evidence type="ECO:0000313" key="3">
    <source>
        <dbReference type="Proteomes" id="UP000016183"/>
    </source>
</evidence>
<evidence type="ECO:0000259" key="1">
    <source>
        <dbReference type="Pfam" id="PF22294"/>
    </source>
</evidence>
<reference evidence="2 3" key="1">
    <citation type="submission" date="2012-01" db="EMBL/GenBank/DDBJ databases">
        <title>The Genome Sequence of Treponema denticola SP33.</title>
        <authorList>
            <consortium name="The Broad Institute Genome Sequencing Platform"/>
            <person name="Earl A."/>
            <person name="Ward D."/>
            <person name="Feldgarden M."/>
            <person name="Gevers D."/>
            <person name="Blanton J.M."/>
            <person name="Fenno C.J."/>
            <person name="Baranova O.V."/>
            <person name="Mathney J."/>
            <person name="Dewhirst F.E."/>
            <person name="Izard J."/>
            <person name="Young S.K."/>
            <person name="Zeng Q."/>
            <person name="Gargeya S."/>
            <person name="Fitzgerald M."/>
            <person name="Haas B."/>
            <person name="Abouelleil A."/>
            <person name="Alvarado L."/>
            <person name="Arachchi H.M."/>
            <person name="Berlin A."/>
            <person name="Chapman S.B."/>
            <person name="Gearin G."/>
            <person name="Goldberg J."/>
            <person name="Griggs A."/>
            <person name="Gujja S."/>
            <person name="Hansen M."/>
            <person name="Heiman D."/>
            <person name="Howarth C."/>
            <person name="Larimer J."/>
            <person name="Lui A."/>
            <person name="MacDonald P.J.P."/>
            <person name="McCowen C."/>
            <person name="Montmayeur A."/>
            <person name="Murphy C."/>
            <person name="Neiman D."/>
            <person name="Pearson M."/>
            <person name="Priest M."/>
            <person name="Roberts A."/>
            <person name="Saif S."/>
            <person name="Shea T."/>
            <person name="Sisk P."/>
            <person name="Stolte C."/>
            <person name="Sykes S."/>
            <person name="Wortman J."/>
            <person name="Nusbaum C."/>
            <person name="Birren B."/>
        </authorList>
    </citation>
    <scope>NUCLEOTIDE SEQUENCE [LARGE SCALE GENOMIC DNA]</scope>
    <source>
        <strain evidence="2 3">SP33</strain>
    </source>
</reference>
<feature type="domain" description="DUF6966" evidence="1">
    <location>
        <begin position="35"/>
        <end position="81"/>
    </location>
</feature>
<proteinExistence type="predicted"/>
<evidence type="ECO:0000313" key="2">
    <source>
        <dbReference type="EMBL" id="EMB26716.1"/>
    </source>
</evidence>
<gene>
    <name evidence="2" type="ORF">HMPREF9733_00371</name>
</gene>
<organism evidence="2 3">
    <name type="scientific">Treponema denticola SP33</name>
    <dbReference type="NCBI Taxonomy" id="999437"/>
    <lineage>
        <taxon>Bacteria</taxon>
        <taxon>Pseudomonadati</taxon>
        <taxon>Spirochaetota</taxon>
        <taxon>Spirochaetia</taxon>
        <taxon>Spirochaetales</taxon>
        <taxon>Treponemataceae</taxon>
        <taxon>Treponema</taxon>
    </lineage>
</organism>
<dbReference type="Proteomes" id="UP000016183">
    <property type="component" value="Unassembled WGS sequence"/>
</dbReference>
<sequence>MDERIVKQFPDFLRENDRYYIYALQALKQLFTETSCTWRKWIEIDIEEYLSTGSVEHHLGAYGGMGSINDIWICKVNNHTINDEAEPWANELMEYLKCLSYGIANIIKAGKKINIEKIFAESQTRKILTGIQCESCGFSQIHKRETDSYLASLLLPKMVKEAVLQNKTEELISACLIPDIPNLVEERERIIKLAEQSGIGFSVSKNYCCKKCGGDTRIKYWKLDGKRI</sequence>
<dbReference type="PATRIC" id="fig|999437.3.peg.371"/>
<name>M2ATL0_TREDN</name>
<dbReference type="RefSeq" id="WP_010693301.1">
    <property type="nucleotide sequence ID" value="NZ_KB442453.1"/>
</dbReference>
<dbReference type="EMBL" id="AGDZ01000013">
    <property type="protein sequence ID" value="EMB26716.1"/>
    <property type="molecule type" value="Genomic_DNA"/>
</dbReference>
<comment type="caution">
    <text evidence="2">The sequence shown here is derived from an EMBL/GenBank/DDBJ whole genome shotgun (WGS) entry which is preliminary data.</text>
</comment>